<dbReference type="PANTHER" id="PTHR35332:SF2">
    <property type="entry name" value="REGULATION OF ENOLASE PROTEIN 1"/>
    <property type="match status" value="1"/>
</dbReference>
<dbReference type="OrthoDB" id="9808724at2"/>
<proteinExistence type="predicted"/>
<dbReference type="AlphaFoldDB" id="A0A3S0R5V4"/>
<sequence length="195" mass="20983">MDLTTATPLNKDFGTFIIAGDSVEIEALSGTNYFVSPDGSPPELNAPSLEVTITSPVFVLQAKVTATLSTIYDAGGLIIRTASGHWAKLVYELSALNAPTIVSVVTQDTSDDCNSEEPGVHSVFLRIHKDGNLVAFHWSLDGRFWKMVRIFAVGSADTAFSVGLLAQAPLGQPCRVKFEEIATSSIRIQNLRNGR</sequence>
<reference evidence="2" key="1">
    <citation type="submission" date="2018-11" db="EMBL/GenBank/DDBJ databases">
        <title>Rhizobium chutanense sp. nov., isolated from root nodules of Phaseolus vulgaris in China.</title>
        <authorList>
            <person name="Huo Y."/>
        </authorList>
    </citation>
    <scope>NUCLEOTIDE SEQUENCE [LARGE SCALE GENOMIC DNA]</scope>
    <source>
        <strain evidence="2">CCBAU 65647</strain>
    </source>
</reference>
<dbReference type="SUPFAM" id="SSF49899">
    <property type="entry name" value="Concanavalin A-like lectins/glucanases"/>
    <property type="match status" value="1"/>
</dbReference>
<gene>
    <name evidence="1" type="ORF">EFQ99_29230</name>
</gene>
<dbReference type="InterPro" id="IPR009784">
    <property type="entry name" value="DUF1349"/>
</dbReference>
<dbReference type="RefSeq" id="WP_126924640.1">
    <property type="nucleotide sequence ID" value="NZ_ML133699.1"/>
</dbReference>
<keyword evidence="2" id="KW-1185">Reference proteome</keyword>
<evidence type="ECO:0000313" key="1">
    <source>
        <dbReference type="EMBL" id="RUM20419.1"/>
    </source>
</evidence>
<organism evidence="1 2">
    <name type="scientific">Rhizobium vallis</name>
    <dbReference type="NCBI Taxonomy" id="634290"/>
    <lineage>
        <taxon>Bacteria</taxon>
        <taxon>Pseudomonadati</taxon>
        <taxon>Pseudomonadota</taxon>
        <taxon>Alphaproteobacteria</taxon>
        <taxon>Hyphomicrobiales</taxon>
        <taxon>Rhizobiaceae</taxon>
        <taxon>Rhizobium/Agrobacterium group</taxon>
        <taxon>Rhizobium</taxon>
    </lineage>
</organism>
<dbReference type="EMBL" id="RJTH01000015">
    <property type="protein sequence ID" value="RUM20419.1"/>
    <property type="molecule type" value="Genomic_DNA"/>
</dbReference>
<evidence type="ECO:0000313" key="2">
    <source>
        <dbReference type="Proteomes" id="UP000278823"/>
    </source>
</evidence>
<accession>A0A3S0R5V4</accession>
<protein>
    <submittedName>
        <fullName evidence="1">DUF1349 domain-containing protein</fullName>
    </submittedName>
</protein>
<name>A0A3S0R5V4_9HYPH</name>
<dbReference type="Pfam" id="PF07081">
    <property type="entry name" value="DUF1349"/>
    <property type="match status" value="1"/>
</dbReference>
<dbReference type="PANTHER" id="PTHR35332">
    <property type="entry name" value="REGULATION OF ENOLASE PROTEIN 1"/>
    <property type="match status" value="1"/>
</dbReference>
<dbReference type="Proteomes" id="UP000278823">
    <property type="component" value="Unassembled WGS sequence"/>
</dbReference>
<dbReference type="Gene3D" id="2.60.120.200">
    <property type="match status" value="1"/>
</dbReference>
<comment type="caution">
    <text evidence="1">The sequence shown here is derived from an EMBL/GenBank/DDBJ whole genome shotgun (WGS) entry which is preliminary data.</text>
</comment>
<dbReference type="InterPro" id="IPR013320">
    <property type="entry name" value="ConA-like_dom_sf"/>
</dbReference>